<dbReference type="Gene3D" id="3.40.50.300">
    <property type="entry name" value="P-loop containing nucleotide triphosphate hydrolases"/>
    <property type="match status" value="1"/>
</dbReference>
<evidence type="ECO:0000256" key="1">
    <source>
        <dbReference type="SAM" id="MobiDB-lite"/>
    </source>
</evidence>
<accession>A0A2A6RFB6</accession>
<keyword evidence="2" id="KW-1133">Transmembrane helix</keyword>
<feature type="domain" description="Novel STAND NTPase 1" evidence="3">
    <location>
        <begin position="54"/>
        <end position="320"/>
    </location>
</feature>
<evidence type="ECO:0000313" key="5">
    <source>
        <dbReference type="Proteomes" id="UP000220527"/>
    </source>
</evidence>
<reference evidence="5" key="1">
    <citation type="submission" date="2017-08" db="EMBL/GenBank/DDBJ databases">
        <authorList>
            <person name="Grouzdev D.S."/>
            <person name="Gaisin V.A."/>
            <person name="Rysina M.S."/>
            <person name="Gorlenko V.M."/>
        </authorList>
    </citation>
    <scope>NUCLEOTIDE SEQUENCE [LARGE SCALE GENOMIC DNA]</scope>
    <source>
        <strain evidence="5">Kir15-3F</strain>
    </source>
</reference>
<sequence>MQERAARMPSDPEKPPTHIVNTGGGDYAEGTIDKRQGTFVTEEQSYNVAGFANPYMGLRAFTAAERDIFAGRERIVAALAQRLAAEDGDRLLFIVGASGSGKSSLVRAGLIPALIDGLNARGMLVHSRSVDAIGHGGLVAELKRWFQDTAHTQPNAAPTWYVLLLDQFEELFSQAAADERDQALSLLITYATATAPCHIRIIATMRSDFLPHLVADLRFEAYERRKVVVRAMTPEELVEAIERPIQMRHPGKRLEPALVKRLAHDASRDAAYLPLLQVTLEELWRGGDLRLGAYHGLADAIQRRADAEAEALKQHQDGIFLRAGVEEFYLSSLQQRNEAQRKQMRHTYMVFTGLSILTLIALIAASLAGWFGLEAQERRVAAEHTAATAIVAQDQAYQQAQIARIRELIAQATASLQLNRPQLAGLLVLEAYQTMANTEPAITMP</sequence>
<organism evidence="4 5">
    <name type="scientific">Candidatus Viridilinea mediisalina</name>
    <dbReference type="NCBI Taxonomy" id="2024553"/>
    <lineage>
        <taxon>Bacteria</taxon>
        <taxon>Bacillati</taxon>
        <taxon>Chloroflexota</taxon>
        <taxon>Chloroflexia</taxon>
        <taxon>Chloroflexales</taxon>
        <taxon>Chloroflexineae</taxon>
        <taxon>Oscillochloridaceae</taxon>
        <taxon>Candidatus Viridilinea</taxon>
    </lineage>
</organism>
<dbReference type="SUPFAM" id="SSF52540">
    <property type="entry name" value="P-loop containing nucleoside triphosphate hydrolases"/>
    <property type="match status" value="1"/>
</dbReference>
<comment type="caution">
    <text evidence="4">The sequence shown here is derived from an EMBL/GenBank/DDBJ whole genome shotgun (WGS) entry which is preliminary data.</text>
</comment>
<gene>
    <name evidence="4" type="ORF">CJ255_17800</name>
</gene>
<feature type="region of interest" description="Disordered" evidence="1">
    <location>
        <begin position="1"/>
        <end position="27"/>
    </location>
</feature>
<keyword evidence="2" id="KW-0472">Membrane</keyword>
<dbReference type="EMBL" id="NQWI01000116">
    <property type="protein sequence ID" value="PDW01712.1"/>
    <property type="molecule type" value="Genomic_DNA"/>
</dbReference>
<dbReference type="Proteomes" id="UP000220527">
    <property type="component" value="Unassembled WGS sequence"/>
</dbReference>
<evidence type="ECO:0000259" key="3">
    <source>
        <dbReference type="Pfam" id="PF20703"/>
    </source>
</evidence>
<name>A0A2A6RFB6_9CHLR</name>
<feature type="transmembrane region" description="Helical" evidence="2">
    <location>
        <begin position="348"/>
        <end position="373"/>
    </location>
</feature>
<dbReference type="InterPro" id="IPR027417">
    <property type="entry name" value="P-loop_NTPase"/>
</dbReference>
<feature type="compositionally biased region" description="Basic and acidic residues" evidence="1">
    <location>
        <begin position="1"/>
        <end position="16"/>
    </location>
</feature>
<evidence type="ECO:0000313" key="4">
    <source>
        <dbReference type="EMBL" id="PDW01712.1"/>
    </source>
</evidence>
<keyword evidence="5" id="KW-1185">Reference proteome</keyword>
<dbReference type="AlphaFoldDB" id="A0A2A6RFB6"/>
<proteinExistence type="predicted"/>
<keyword evidence="2" id="KW-0812">Transmembrane</keyword>
<dbReference type="Pfam" id="PF20703">
    <property type="entry name" value="nSTAND1"/>
    <property type="match status" value="1"/>
</dbReference>
<dbReference type="InterPro" id="IPR049052">
    <property type="entry name" value="nSTAND1"/>
</dbReference>
<evidence type="ECO:0000256" key="2">
    <source>
        <dbReference type="SAM" id="Phobius"/>
    </source>
</evidence>
<protein>
    <recommendedName>
        <fullName evidence="3">Novel STAND NTPase 1 domain-containing protein</fullName>
    </recommendedName>
</protein>